<dbReference type="InterPro" id="IPR011051">
    <property type="entry name" value="RmlC_Cupin_sf"/>
</dbReference>
<dbReference type="GO" id="GO:0050385">
    <property type="term" value="F:ureidoglycolate lyase activity"/>
    <property type="evidence" value="ECO:0007669"/>
    <property type="project" value="UniProtKB-EC"/>
</dbReference>
<dbReference type="EMBL" id="FLOB01000003">
    <property type="protein sequence ID" value="SBS29843.1"/>
    <property type="molecule type" value="Genomic_DNA"/>
</dbReference>
<dbReference type="InterPro" id="IPR007247">
    <property type="entry name" value="Ureidogly_lyase"/>
</dbReference>
<evidence type="ECO:0000313" key="5">
    <source>
        <dbReference type="EMBL" id="SBS29843.1"/>
    </source>
</evidence>
<comment type="subunit">
    <text evidence="1">Homodimer.</text>
</comment>
<dbReference type="Pfam" id="PF04115">
    <property type="entry name" value="Ureidogly_lyase"/>
    <property type="match status" value="1"/>
</dbReference>
<protein>
    <submittedName>
        <fullName evidence="5">Ureidoglycolate lyase</fullName>
        <ecNumber evidence="5">4.3.2.3</ecNumber>
    </submittedName>
</protein>
<dbReference type="Gene3D" id="2.60.120.480">
    <property type="entry name" value="Ureidoglycolate hydrolase"/>
    <property type="match status" value="1"/>
</dbReference>
<dbReference type="Proteomes" id="UP000092544">
    <property type="component" value="Unassembled WGS sequence"/>
</dbReference>
<dbReference type="GO" id="GO:0004848">
    <property type="term" value="F:ureidoglycolate hydrolase activity"/>
    <property type="evidence" value="ECO:0007669"/>
    <property type="project" value="InterPro"/>
</dbReference>
<evidence type="ECO:0000256" key="3">
    <source>
        <dbReference type="ARBA" id="ARBA00023239"/>
    </source>
</evidence>
<proteinExistence type="predicted"/>
<keyword evidence="3 5" id="KW-0456">Lyase</keyword>
<evidence type="ECO:0000256" key="1">
    <source>
        <dbReference type="ARBA" id="ARBA00011738"/>
    </source>
</evidence>
<name>A0A1A8TAG0_9GAMM</name>
<dbReference type="SUPFAM" id="SSF51182">
    <property type="entry name" value="RmlC-like cupins"/>
    <property type="match status" value="1"/>
</dbReference>
<dbReference type="CDD" id="cd20298">
    <property type="entry name" value="cupin_UAH"/>
    <property type="match status" value="1"/>
</dbReference>
<dbReference type="PANTHER" id="PTHR21221">
    <property type="entry name" value="UREIDOGLYCOLATE HYDROLASE"/>
    <property type="match status" value="1"/>
</dbReference>
<accession>A0A1A8TAG0</accession>
<organism evidence="5 6">
    <name type="scientific">Marinomonas spartinae</name>
    <dbReference type="NCBI Taxonomy" id="1792290"/>
    <lineage>
        <taxon>Bacteria</taxon>
        <taxon>Pseudomonadati</taxon>
        <taxon>Pseudomonadota</taxon>
        <taxon>Gammaproteobacteria</taxon>
        <taxon>Oceanospirillales</taxon>
        <taxon>Oceanospirillaceae</taxon>
        <taxon>Marinomonas</taxon>
    </lineage>
</organism>
<keyword evidence="2" id="KW-0659">Purine metabolism</keyword>
<dbReference type="PANTHER" id="PTHR21221:SF1">
    <property type="entry name" value="UREIDOGLYCOLATE LYASE"/>
    <property type="match status" value="1"/>
</dbReference>
<keyword evidence="6" id="KW-1185">Reference proteome</keyword>
<dbReference type="NCBIfam" id="NF009932">
    <property type="entry name" value="PRK13395.1"/>
    <property type="match status" value="1"/>
</dbReference>
<gene>
    <name evidence="5" type="primary">allA</name>
    <name evidence="5" type="ORF">MSP8886_01616</name>
</gene>
<dbReference type="PIRSF" id="PIRSF017306">
    <property type="entry name" value="Ureidogly_hydro"/>
    <property type="match status" value="1"/>
</dbReference>
<evidence type="ECO:0000256" key="4">
    <source>
        <dbReference type="ARBA" id="ARBA00047684"/>
    </source>
</evidence>
<dbReference type="GO" id="GO:0006144">
    <property type="term" value="P:purine nucleobase metabolic process"/>
    <property type="evidence" value="ECO:0007669"/>
    <property type="project" value="UniProtKB-KW"/>
</dbReference>
<dbReference type="OrthoDB" id="9804602at2"/>
<dbReference type="RefSeq" id="WP_067014741.1">
    <property type="nucleotide sequence ID" value="NZ_FLOB01000003.1"/>
</dbReference>
<evidence type="ECO:0000313" key="6">
    <source>
        <dbReference type="Proteomes" id="UP000092544"/>
    </source>
</evidence>
<evidence type="ECO:0000256" key="2">
    <source>
        <dbReference type="ARBA" id="ARBA00022631"/>
    </source>
</evidence>
<reference evidence="5 6" key="1">
    <citation type="submission" date="2016-06" db="EMBL/GenBank/DDBJ databases">
        <authorList>
            <person name="Kjaerup R.B."/>
            <person name="Dalgaard T.S."/>
            <person name="Juul-Madsen H.R."/>
        </authorList>
    </citation>
    <scope>NUCLEOTIDE SEQUENCE [LARGE SCALE GENOMIC DNA]</scope>
    <source>
        <strain evidence="5 6">CECT 8886</strain>
    </source>
</reference>
<dbReference type="InterPro" id="IPR024060">
    <property type="entry name" value="Ureidoglycolate_lyase_dom_sf"/>
</dbReference>
<comment type="catalytic activity">
    <reaction evidence="4">
        <text>(S)-ureidoglycolate = urea + glyoxylate</text>
        <dbReference type="Rhea" id="RHEA:11304"/>
        <dbReference type="ChEBI" id="CHEBI:16199"/>
        <dbReference type="ChEBI" id="CHEBI:36655"/>
        <dbReference type="ChEBI" id="CHEBI:57296"/>
        <dbReference type="EC" id="4.3.2.3"/>
    </reaction>
</comment>
<dbReference type="STRING" id="1792290.MSP8886_01616"/>
<sequence length="176" mass="19481">MPFVLEPLTTEAFAPFGEVIAATESAHSFEINGGTTERFHDLAAVEVDGDARGGISIFRGQAREFPIVIRMLERHPKGSQAFMPLQGRPYLVVVAPNGENDAPNLSQIRLFYATAEQGVNYRSGTWHHPLLALQATSDFLVVDRIGEGHNCDEFFFSDEQVMTIEQNLLVECDGLE</sequence>
<dbReference type="AlphaFoldDB" id="A0A1A8TAG0"/>
<dbReference type="EC" id="4.3.2.3" evidence="5"/>
<dbReference type="InterPro" id="IPR047233">
    <property type="entry name" value="UAH_cupin"/>
</dbReference>
<dbReference type="GO" id="GO:0000256">
    <property type="term" value="P:allantoin catabolic process"/>
    <property type="evidence" value="ECO:0007669"/>
    <property type="project" value="InterPro"/>
</dbReference>